<proteinExistence type="predicted"/>
<comment type="caution">
    <text evidence="2">The sequence shown here is derived from an EMBL/GenBank/DDBJ whole genome shotgun (WGS) entry which is preliminary data.</text>
</comment>
<dbReference type="PANTHER" id="PTHR41390:SF1">
    <property type="entry name" value="NADH-UBIQUINONE OXIDOREDUCTASE 213 KDA SUBUNIT"/>
    <property type="match status" value="1"/>
</dbReference>
<dbReference type="PANTHER" id="PTHR41390">
    <property type="entry name" value="CHROMOSOME 7, WHOLE GENOME SHOTGUN SEQUENCE"/>
    <property type="match status" value="1"/>
</dbReference>
<feature type="transmembrane region" description="Helical" evidence="1">
    <location>
        <begin position="16"/>
        <end position="37"/>
    </location>
</feature>
<protein>
    <submittedName>
        <fullName evidence="2">1791_t:CDS:1</fullName>
    </submittedName>
</protein>
<keyword evidence="1" id="KW-1133">Transmembrane helix</keyword>
<dbReference type="EMBL" id="CAJVPL010000056">
    <property type="protein sequence ID" value="CAG8439422.1"/>
    <property type="molecule type" value="Genomic_DNA"/>
</dbReference>
<gene>
    <name evidence="2" type="ORF">AGERDE_LOCUS940</name>
</gene>
<dbReference type="OrthoDB" id="5565730at2759"/>
<organism evidence="2 3">
    <name type="scientific">Ambispora gerdemannii</name>
    <dbReference type="NCBI Taxonomy" id="144530"/>
    <lineage>
        <taxon>Eukaryota</taxon>
        <taxon>Fungi</taxon>
        <taxon>Fungi incertae sedis</taxon>
        <taxon>Mucoromycota</taxon>
        <taxon>Glomeromycotina</taxon>
        <taxon>Glomeromycetes</taxon>
        <taxon>Archaeosporales</taxon>
        <taxon>Ambisporaceae</taxon>
        <taxon>Ambispora</taxon>
    </lineage>
</organism>
<name>A0A9N8V9E4_9GLOM</name>
<evidence type="ECO:0000313" key="2">
    <source>
        <dbReference type="EMBL" id="CAG8439422.1"/>
    </source>
</evidence>
<accession>A0A9N8V9E4</accession>
<feature type="transmembrane region" description="Helical" evidence="1">
    <location>
        <begin position="115"/>
        <end position="133"/>
    </location>
</feature>
<keyword evidence="1" id="KW-0472">Membrane</keyword>
<keyword evidence="1" id="KW-0812">Transmembrane</keyword>
<evidence type="ECO:0000256" key="1">
    <source>
        <dbReference type="SAM" id="Phobius"/>
    </source>
</evidence>
<dbReference type="AlphaFoldDB" id="A0A9N8V9E4"/>
<evidence type="ECO:0000313" key="3">
    <source>
        <dbReference type="Proteomes" id="UP000789831"/>
    </source>
</evidence>
<reference evidence="2" key="1">
    <citation type="submission" date="2021-06" db="EMBL/GenBank/DDBJ databases">
        <authorList>
            <person name="Kallberg Y."/>
            <person name="Tangrot J."/>
            <person name="Rosling A."/>
        </authorList>
    </citation>
    <scope>NUCLEOTIDE SEQUENCE</scope>
    <source>
        <strain evidence="2">MT106</strain>
    </source>
</reference>
<keyword evidence="3" id="KW-1185">Reference proteome</keyword>
<feature type="transmembrane region" description="Helical" evidence="1">
    <location>
        <begin position="49"/>
        <end position="67"/>
    </location>
</feature>
<feature type="transmembrane region" description="Helical" evidence="1">
    <location>
        <begin position="88"/>
        <end position="109"/>
    </location>
</feature>
<sequence>MATTPEPNIKDTLKRVSIATILLAGTGSAAGGTLGLIRNESVSLYAKNMGINFGIFGLLFFGTRESLLRSQRQQNSSVGLLNSQVRDFDELYCSALAGATTGGLLAGLARGRKSIISGVLAYGLICGTGQFIYTKMYRLRQHLILQSLENERNGQPKRGLFEYVWSGEWSPVRIRRLSREESTKIRMEKEVLEESKEPCSTSS</sequence>
<dbReference type="Proteomes" id="UP000789831">
    <property type="component" value="Unassembled WGS sequence"/>
</dbReference>